<dbReference type="STRING" id="1156394.T0QV85"/>
<name>T0QV85_SAPDV</name>
<dbReference type="Gene3D" id="1.20.1050.80">
    <property type="entry name" value="VPS9 domain"/>
    <property type="match status" value="1"/>
</dbReference>
<dbReference type="SUPFAM" id="SSF109993">
    <property type="entry name" value="VPS9 domain"/>
    <property type="match status" value="1"/>
</dbReference>
<dbReference type="GO" id="GO:0005085">
    <property type="term" value="F:guanyl-nucleotide exchange factor activity"/>
    <property type="evidence" value="ECO:0007669"/>
    <property type="project" value="InterPro"/>
</dbReference>
<sequence length="580" mass="63973">MAACAPPAPVVIGLGSSSGPSPTVITLVAAYFTGPIAFTVLGSVARSWRAAVLADSVWRELVARDFPASPLQPWPGASWRCVYVAEYRQVGSPSLVPPCENHSIVNPSTFHVSWGSTPFRLVLDGHRYARLAHVMDMWKTRRFKKNGWKVVEVVVSETGVVVHTPDGIRLKARLPLQYIGSIVAHDDGEIHITPMEGSPYPRRIHLRASSPALARLWVAVAIENTAVFTAKHNLILHSTPSVSDELQSRLQDILSLRKLHAFRLAQDVFKTLPANAARKNSISQDALHAFTEKHALSFLSHKSAAHAKKLPSFRLPRLTKSARSGIQRECAALHLVPEPALLVATWLHDQDTFEGHTCAHFIRTARAKTTSAASPQHCHAYLCDVRDVIAHVMRYVLAYRKSELGVFELSQESLETAVLAAIERKLCTDLAKPIKEWARGYTSPMNEASLAAKLTKWSKLPPSSPQFGLGPEFCLQWDTVLDQLVLMETEMLPSGKLRLLLGAAKDVYTTFAKASVGARPLAADDFLPIFIFCICNAKLKTPLTTLELMWSLCNQESLQGEAGYYLTMLEASLEYLRAAD</sequence>
<gene>
    <name evidence="2" type="ORF">SDRG_04280</name>
</gene>
<organism evidence="2 3">
    <name type="scientific">Saprolegnia diclina (strain VS20)</name>
    <dbReference type="NCBI Taxonomy" id="1156394"/>
    <lineage>
        <taxon>Eukaryota</taxon>
        <taxon>Sar</taxon>
        <taxon>Stramenopiles</taxon>
        <taxon>Oomycota</taxon>
        <taxon>Saprolegniomycetes</taxon>
        <taxon>Saprolegniales</taxon>
        <taxon>Saprolegniaceae</taxon>
        <taxon>Saprolegnia</taxon>
    </lineage>
</organism>
<dbReference type="SMART" id="SM00167">
    <property type="entry name" value="VPS9"/>
    <property type="match status" value="1"/>
</dbReference>
<dbReference type="InterPro" id="IPR037191">
    <property type="entry name" value="VPS9_dom_sf"/>
</dbReference>
<dbReference type="GO" id="GO:0005829">
    <property type="term" value="C:cytosol"/>
    <property type="evidence" value="ECO:0007669"/>
    <property type="project" value="TreeGrafter"/>
</dbReference>
<dbReference type="PANTHER" id="PTHR23101:SF25">
    <property type="entry name" value="GTPASE-ACTIVATING PROTEIN AND VPS9 DOMAIN-CONTAINING PROTEIN 1"/>
    <property type="match status" value="1"/>
</dbReference>
<dbReference type="AlphaFoldDB" id="T0QV85"/>
<dbReference type="InterPro" id="IPR045046">
    <property type="entry name" value="Vps9-like"/>
</dbReference>
<dbReference type="GO" id="GO:0031267">
    <property type="term" value="F:small GTPase binding"/>
    <property type="evidence" value="ECO:0007669"/>
    <property type="project" value="TreeGrafter"/>
</dbReference>
<evidence type="ECO:0000259" key="1">
    <source>
        <dbReference type="PROSITE" id="PS51205"/>
    </source>
</evidence>
<dbReference type="OrthoDB" id="21085at2759"/>
<dbReference type="PROSITE" id="PS51205">
    <property type="entry name" value="VPS9"/>
    <property type="match status" value="1"/>
</dbReference>
<protein>
    <recommendedName>
        <fullName evidence="1">VPS9 domain-containing protein</fullName>
    </recommendedName>
</protein>
<proteinExistence type="predicted"/>
<evidence type="ECO:0000313" key="3">
    <source>
        <dbReference type="Proteomes" id="UP000030762"/>
    </source>
</evidence>
<dbReference type="OMA" id="LMETEML"/>
<keyword evidence="3" id="KW-1185">Reference proteome</keyword>
<dbReference type="eggNOG" id="KOG2320">
    <property type="taxonomic scope" value="Eukaryota"/>
</dbReference>
<dbReference type="VEuPathDB" id="FungiDB:SDRG_04280"/>
<dbReference type="InterPro" id="IPR036047">
    <property type="entry name" value="F-box-like_dom_sf"/>
</dbReference>
<evidence type="ECO:0000313" key="2">
    <source>
        <dbReference type="EMBL" id="EQC38576.1"/>
    </source>
</evidence>
<dbReference type="SUPFAM" id="SSF81383">
    <property type="entry name" value="F-box domain"/>
    <property type="match status" value="1"/>
</dbReference>
<dbReference type="InterPro" id="IPR003123">
    <property type="entry name" value="VPS9"/>
</dbReference>
<dbReference type="Proteomes" id="UP000030762">
    <property type="component" value="Unassembled WGS sequence"/>
</dbReference>
<dbReference type="GeneID" id="19945007"/>
<accession>T0QV85</accession>
<dbReference type="EMBL" id="JH767141">
    <property type="protein sequence ID" value="EQC38576.1"/>
    <property type="molecule type" value="Genomic_DNA"/>
</dbReference>
<dbReference type="GO" id="GO:0030139">
    <property type="term" value="C:endocytic vesicle"/>
    <property type="evidence" value="ECO:0007669"/>
    <property type="project" value="TreeGrafter"/>
</dbReference>
<dbReference type="Pfam" id="PF02204">
    <property type="entry name" value="VPS9"/>
    <property type="match status" value="1"/>
</dbReference>
<dbReference type="PANTHER" id="PTHR23101">
    <property type="entry name" value="RAB GDP/GTP EXCHANGE FACTOR"/>
    <property type="match status" value="1"/>
</dbReference>
<reference evidence="2 3" key="1">
    <citation type="submission" date="2012-04" db="EMBL/GenBank/DDBJ databases">
        <title>The Genome Sequence of Saprolegnia declina VS20.</title>
        <authorList>
            <consortium name="The Broad Institute Genome Sequencing Platform"/>
            <person name="Russ C."/>
            <person name="Nusbaum C."/>
            <person name="Tyler B."/>
            <person name="van West P."/>
            <person name="Dieguez-Uribeondo J."/>
            <person name="de Bruijn I."/>
            <person name="Tripathy S."/>
            <person name="Jiang R."/>
            <person name="Young S.K."/>
            <person name="Zeng Q."/>
            <person name="Gargeya S."/>
            <person name="Fitzgerald M."/>
            <person name="Haas B."/>
            <person name="Abouelleil A."/>
            <person name="Alvarado L."/>
            <person name="Arachchi H.M."/>
            <person name="Berlin A."/>
            <person name="Chapman S.B."/>
            <person name="Goldberg J."/>
            <person name="Griggs A."/>
            <person name="Gujja S."/>
            <person name="Hansen M."/>
            <person name="Howarth C."/>
            <person name="Imamovic A."/>
            <person name="Larimer J."/>
            <person name="McCowen C."/>
            <person name="Montmayeur A."/>
            <person name="Murphy C."/>
            <person name="Neiman D."/>
            <person name="Pearson M."/>
            <person name="Priest M."/>
            <person name="Roberts A."/>
            <person name="Saif S."/>
            <person name="Shea T."/>
            <person name="Sisk P."/>
            <person name="Sykes S."/>
            <person name="Wortman J."/>
            <person name="Nusbaum C."/>
            <person name="Birren B."/>
        </authorList>
    </citation>
    <scope>NUCLEOTIDE SEQUENCE [LARGE SCALE GENOMIC DNA]</scope>
    <source>
        <strain evidence="2 3">VS20</strain>
    </source>
</reference>
<dbReference type="InParanoid" id="T0QV85"/>
<feature type="domain" description="VPS9" evidence="1">
    <location>
        <begin position="444"/>
        <end position="580"/>
    </location>
</feature>
<dbReference type="GO" id="GO:0016192">
    <property type="term" value="P:vesicle-mediated transport"/>
    <property type="evidence" value="ECO:0007669"/>
    <property type="project" value="InterPro"/>
</dbReference>
<dbReference type="RefSeq" id="XP_008608168.1">
    <property type="nucleotide sequence ID" value="XM_008609946.1"/>
</dbReference>